<proteinExistence type="predicted"/>
<dbReference type="GO" id="GO:0004252">
    <property type="term" value="F:serine-type endopeptidase activity"/>
    <property type="evidence" value="ECO:0007669"/>
    <property type="project" value="TreeGrafter"/>
</dbReference>
<evidence type="ECO:0000313" key="5">
    <source>
        <dbReference type="RefSeq" id="XP_019643521.1"/>
    </source>
</evidence>
<accession>A0A6P5ANB7</accession>
<dbReference type="KEGG" id="bbel:109484616"/>
<keyword evidence="1" id="KW-1015">Disulfide bond</keyword>
<dbReference type="PROSITE" id="PS01180">
    <property type="entry name" value="CUB"/>
    <property type="match status" value="1"/>
</dbReference>
<dbReference type="SUPFAM" id="SSF49854">
    <property type="entry name" value="Spermadhesin, CUB domain"/>
    <property type="match status" value="1"/>
</dbReference>
<comment type="caution">
    <text evidence="2">Lacks conserved residue(s) required for the propagation of feature annotation.</text>
</comment>
<dbReference type="PANTHER" id="PTHR24255:SF31">
    <property type="entry name" value="CUBILIN-LIKE PROTEIN"/>
    <property type="match status" value="1"/>
</dbReference>
<dbReference type="OrthoDB" id="6369184at2759"/>
<dbReference type="AlphaFoldDB" id="A0A6P5ANB7"/>
<organism evidence="4 5">
    <name type="scientific">Branchiostoma belcheri</name>
    <name type="common">Amphioxus</name>
    <dbReference type="NCBI Taxonomy" id="7741"/>
    <lineage>
        <taxon>Eukaryota</taxon>
        <taxon>Metazoa</taxon>
        <taxon>Chordata</taxon>
        <taxon>Cephalochordata</taxon>
        <taxon>Leptocardii</taxon>
        <taxon>Amphioxiformes</taxon>
        <taxon>Branchiostomatidae</taxon>
        <taxon>Branchiostoma</taxon>
    </lineage>
</organism>
<evidence type="ECO:0000256" key="1">
    <source>
        <dbReference type="ARBA" id="ARBA00023157"/>
    </source>
</evidence>
<gene>
    <name evidence="5" type="primary">LOC109484616</name>
</gene>
<dbReference type="PANTHER" id="PTHR24255">
    <property type="entry name" value="COMPLEMENT COMPONENT 1, S SUBCOMPONENT-RELATED"/>
    <property type="match status" value="1"/>
</dbReference>
<dbReference type="InterPro" id="IPR000859">
    <property type="entry name" value="CUB_dom"/>
</dbReference>
<name>A0A6P5ANB7_BRABE</name>
<evidence type="ECO:0000256" key="2">
    <source>
        <dbReference type="PROSITE-ProRule" id="PRU00059"/>
    </source>
</evidence>
<feature type="domain" description="CUB" evidence="3">
    <location>
        <begin position="1"/>
        <end position="119"/>
    </location>
</feature>
<dbReference type="GeneID" id="109484616"/>
<dbReference type="InterPro" id="IPR035914">
    <property type="entry name" value="Sperma_CUB_dom_sf"/>
</dbReference>
<dbReference type="Proteomes" id="UP000515135">
    <property type="component" value="Unplaced"/>
</dbReference>
<sequence>MTANSIDVMSSPGYPLKYQPNDDCWFVLTTEPGYGVQMNMLNFDLQDRLPPASSGVSGVCADYVVIHAPLGGQPYPPRCGTSIPAGSKISAPANTTLALRFVTDATDERSGFSAVIQSLPEDLLATTLTFAD</sequence>
<dbReference type="Pfam" id="PF00431">
    <property type="entry name" value="CUB"/>
    <property type="match status" value="1"/>
</dbReference>
<dbReference type="RefSeq" id="XP_019643521.1">
    <property type="nucleotide sequence ID" value="XM_019787962.1"/>
</dbReference>
<dbReference type="CDD" id="cd00041">
    <property type="entry name" value="CUB"/>
    <property type="match status" value="1"/>
</dbReference>
<evidence type="ECO:0000313" key="4">
    <source>
        <dbReference type="Proteomes" id="UP000515135"/>
    </source>
</evidence>
<evidence type="ECO:0000259" key="3">
    <source>
        <dbReference type="PROSITE" id="PS01180"/>
    </source>
</evidence>
<reference evidence="5" key="1">
    <citation type="submission" date="2025-08" db="UniProtKB">
        <authorList>
            <consortium name="RefSeq"/>
        </authorList>
    </citation>
    <scope>IDENTIFICATION</scope>
    <source>
        <tissue evidence="5">Gonad</tissue>
    </source>
</reference>
<dbReference type="SMART" id="SM00042">
    <property type="entry name" value="CUB"/>
    <property type="match status" value="1"/>
</dbReference>
<protein>
    <submittedName>
        <fullName evidence="5">Neuropilin-2-like</fullName>
    </submittedName>
</protein>
<dbReference type="GO" id="GO:0005615">
    <property type="term" value="C:extracellular space"/>
    <property type="evidence" value="ECO:0007669"/>
    <property type="project" value="TreeGrafter"/>
</dbReference>
<dbReference type="Gene3D" id="2.60.120.290">
    <property type="entry name" value="Spermadhesin, CUB domain"/>
    <property type="match status" value="1"/>
</dbReference>
<keyword evidence="4" id="KW-1185">Reference proteome</keyword>